<keyword evidence="4" id="KW-1185">Reference proteome</keyword>
<sequence>MLCVLTLIFYLGVPPGENSCSAVFNSIGAMAVIGTAAKATLFLLRVRAVYGNSKLVTLFLGVGWLAVVCSRMSIDLVVHASPLGQTSSCTITKVGPTTVISLWLNFAYDTCIFIAISVRLTSYTATTTAPWILTFIHGYGLPRTMRRILQDGQLYYLYVVFLAVFQTAIIALSPVGPIYQAIFTVPAAIVETIMTCKVFRAMILRSLDVDDNVSAARAELYANATATELVALELMQTRITSAE</sequence>
<dbReference type="EMBL" id="KV417573">
    <property type="protein sequence ID" value="KZP18373.1"/>
    <property type="molecule type" value="Genomic_DNA"/>
</dbReference>
<gene>
    <name evidence="3" type="ORF">FIBSPDRAFT_829418</name>
</gene>
<evidence type="ECO:0000313" key="4">
    <source>
        <dbReference type="Proteomes" id="UP000076532"/>
    </source>
</evidence>
<proteinExistence type="predicted"/>
<evidence type="ECO:0000256" key="2">
    <source>
        <dbReference type="SAM" id="SignalP"/>
    </source>
</evidence>
<organism evidence="3 4">
    <name type="scientific">Athelia psychrophila</name>
    <dbReference type="NCBI Taxonomy" id="1759441"/>
    <lineage>
        <taxon>Eukaryota</taxon>
        <taxon>Fungi</taxon>
        <taxon>Dikarya</taxon>
        <taxon>Basidiomycota</taxon>
        <taxon>Agaricomycotina</taxon>
        <taxon>Agaricomycetes</taxon>
        <taxon>Agaricomycetidae</taxon>
        <taxon>Atheliales</taxon>
        <taxon>Atheliaceae</taxon>
        <taxon>Athelia</taxon>
    </lineage>
</organism>
<keyword evidence="2" id="KW-0732">Signal</keyword>
<keyword evidence="1" id="KW-1133">Transmembrane helix</keyword>
<protein>
    <recommendedName>
        <fullName evidence="5">G-protein coupled receptors family 1 profile domain-containing protein</fullName>
    </recommendedName>
</protein>
<name>A0A166H133_9AGAM</name>
<accession>A0A166H133</accession>
<feature type="transmembrane region" description="Helical" evidence="1">
    <location>
        <begin position="55"/>
        <end position="74"/>
    </location>
</feature>
<feature type="chain" id="PRO_5007874266" description="G-protein coupled receptors family 1 profile domain-containing protein" evidence="2">
    <location>
        <begin position="19"/>
        <end position="243"/>
    </location>
</feature>
<feature type="transmembrane region" description="Helical" evidence="1">
    <location>
        <begin position="94"/>
        <end position="116"/>
    </location>
</feature>
<reference evidence="3 4" key="1">
    <citation type="journal article" date="2016" name="Mol. Biol. Evol.">
        <title>Comparative Genomics of Early-Diverging Mushroom-Forming Fungi Provides Insights into the Origins of Lignocellulose Decay Capabilities.</title>
        <authorList>
            <person name="Nagy L.G."/>
            <person name="Riley R."/>
            <person name="Tritt A."/>
            <person name="Adam C."/>
            <person name="Daum C."/>
            <person name="Floudas D."/>
            <person name="Sun H."/>
            <person name="Yadav J.S."/>
            <person name="Pangilinan J."/>
            <person name="Larsson K.H."/>
            <person name="Matsuura K."/>
            <person name="Barry K."/>
            <person name="Labutti K."/>
            <person name="Kuo R."/>
            <person name="Ohm R.A."/>
            <person name="Bhattacharya S.S."/>
            <person name="Shirouzu T."/>
            <person name="Yoshinaga Y."/>
            <person name="Martin F.M."/>
            <person name="Grigoriev I.V."/>
            <person name="Hibbett D.S."/>
        </authorList>
    </citation>
    <scope>NUCLEOTIDE SEQUENCE [LARGE SCALE GENOMIC DNA]</scope>
    <source>
        <strain evidence="3 4">CBS 109695</strain>
    </source>
</reference>
<dbReference type="Proteomes" id="UP000076532">
    <property type="component" value="Unassembled WGS sequence"/>
</dbReference>
<evidence type="ECO:0000313" key="3">
    <source>
        <dbReference type="EMBL" id="KZP18373.1"/>
    </source>
</evidence>
<feature type="signal peptide" evidence="2">
    <location>
        <begin position="1"/>
        <end position="18"/>
    </location>
</feature>
<evidence type="ECO:0008006" key="5">
    <source>
        <dbReference type="Google" id="ProtNLM"/>
    </source>
</evidence>
<keyword evidence="1" id="KW-0472">Membrane</keyword>
<keyword evidence="1" id="KW-0812">Transmembrane</keyword>
<dbReference type="AlphaFoldDB" id="A0A166H133"/>
<feature type="transmembrane region" description="Helical" evidence="1">
    <location>
        <begin position="154"/>
        <end position="172"/>
    </location>
</feature>
<dbReference type="OrthoDB" id="3038990at2759"/>
<evidence type="ECO:0000256" key="1">
    <source>
        <dbReference type="SAM" id="Phobius"/>
    </source>
</evidence>